<reference evidence="9" key="2">
    <citation type="submission" date="2020-06" db="EMBL/GenBank/DDBJ databases">
        <title>Helianthus annuus Genome sequencing and assembly Release 2.</title>
        <authorList>
            <person name="Gouzy J."/>
            <person name="Langlade N."/>
            <person name="Munos S."/>
        </authorList>
    </citation>
    <scope>NUCLEOTIDE SEQUENCE</scope>
    <source>
        <tissue evidence="9">Leaves</tissue>
    </source>
</reference>
<evidence type="ECO:0000256" key="5">
    <source>
        <dbReference type="ARBA" id="ARBA00023136"/>
    </source>
</evidence>
<dbReference type="GO" id="GO:0022857">
    <property type="term" value="F:transmembrane transporter activity"/>
    <property type="evidence" value="ECO:0000318"/>
    <property type="project" value="GO_Central"/>
</dbReference>
<evidence type="ECO:0000313" key="10">
    <source>
        <dbReference type="Proteomes" id="UP000215914"/>
    </source>
</evidence>
<protein>
    <submittedName>
        <fullName evidence="9">MFS transporter superfamily</fullName>
    </submittedName>
</protein>
<evidence type="ECO:0000256" key="3">
    <source>
        <dbReference type="ARBA" id="ARBA00022692"/>
    </source>
</evidence>
<comment type="similarity">
    <text evidence="6">Belongs to the major facilitator superfamily. Spinster (TC 2.A.1.49) family.</text>
</comment>
<dbReference type="EMBL" id="MNCJ02000318">
    <property type="protein sequence ID" value="KAF5813153.1"/>
    <property type="molecule type" value="Genomic_DNA"/>
</dbReference>
<dbReference type="GO" id="GO:0016020">
    <property type="term" value="C:membrane"/>
    <property type="evidence" value="ECO:0000318"/>
    <property type="project" value="GO_Central"/>
</dbReference>
<proteinExistence type="inferred from homology"/>
<dbReference type="SUPFAM" id="SSF103473">
    <property type="entry name" value="MFS general substrate transporter"/>
    <property type="match status" value="1"/>
</dbReference>
<comment type="similarity">
    <text evidence="7">Belongs to the major facilitator superfamily. Phosphate:H(+) symporter (TC 2.A.1.9) family.</text>
</comment>
<name>A0A9K3JDJ2_HELAN</name>
<feature type="transmembrane region" description="Helical" evidence="8">
    <location>
        <begin position="157"/>
        <end position="177"/>
    </location>
</feature>
<organism evidence="9 10">
    <name type="scientific">Helianthus annuus</name>
    <name type="common">Common sunflower</name>
    <dbReference type="NCBI Taxonomy" id="4232"/>
    <lineage>
        <taxon>Eukaryota</taxon>
        <taxon>Viridiplantae</taxon>
        <taxon>Streptophyta</taxon>
        <taxon>Embryophyta</taxon>
        <taxon>Tracheophyta</taxon>
        <taxon>Spermatophyta</taxon>
        <taxon>Magnoliopsida</taxon>
        <taxon>eudicotyledons</taxon>
        <taxon>Gunneridae</taxon>
        <taxon>Pentapetalae</taxon>
        <taxon>asterids</taxon>
        <taxon>campanulids</taxon>
        <taxon>Asterales</taxon>
        <taxon>Asteraceae</taxon>
        <taxon>Asteroideae</taxon>
        <taxon>Heliantheae alliance</taxon>
        <taxon>Heliantheae</taxon>
        <taxon>Helianthus</taxon>
    </lineage>
</organism>
<feature type="transmembrane region" description="Helical" evidence="8">
    <location>
        <begin position="78"/>
        <end position="98"/>
    </location>
</feature>
<sequence length="202" mass="22060">MDLHSSHAKMQLVGGQYYPTVAFRLVGVGEASFISLAAPFIDDNAPVAQRTAWLGIFYMCIPTRISVGYVYGGVVGGWRYAFLGEAILMLPFAMLGFAMKPLQMKGMSHDKKALLLEKIYVINVLGYIAYNFVTGAYSYRGPNAGYSIYQMNNADILFGGITIVGGIVGTLEGSIILDRMNSTIPNAFKVDISCKIYVFNCS</sequence>
<evidence type="ECO:0000256" key="7">
    <source>
        <dbReference type="ARBA" id="ARBA00044504"/>
    </source>
</evidence>
<dbReference type="InterPro" id="IPR011701">
    <property type="entry name" value="MFS"/>
</dbReference>
<keyword evidence="10" id="KW-1185">Reference proteome</keyword>
<keyword evidence="5 8" id="KW-0472">Membrane</keyword>
<dbReference type="Gramene" id="mRNA:HanXRQr2_Chr03g0094881">
    <property type="protein sequence ID" value="mRNA:HanXRQr2_Chr03g0094881"/>
    <property type="gene ID" value="HanXRQr2_Chr03g0094881"/>
</dbReference>
<dbReference type="Pfam" id="PF07690">
    <property type="entry name" value="MFS_1"/>
    <property type="match status" value="1"/>
</dbReference>
<evidence type="ECO:0000256" key="6">
    <source>
        <dbReference type="ARBA" id="ARBA00024338"/>
    </source>
</evidence>
<reference evidence="9" key="1">
    <citation type="journal article" date="2017" name="Nature">
        <title>The sunflower genome provides insights into oil metabolism, flowering and Asterid evolution.</title>
        <authorList>
            <person name="Badouin H."/>
            <person name="Gouzy J."/>
            <person name="Grassa C.J."/>
            <person name="Murat F."/>
            <person name="Staton S.E."/>
            <person name="Cottret L."/>
            <person name="Lelandais-Briere C."/>
            <person name="Owens G.L."/>
            <person name="Carrere S."/>
            <person name="Mayjonade B."/>
            <person name="Legrand L."/>
            <person name="Gill N."/>
            <person name="Kane N.C."/>
            <person name="Bowers J.E."/>
            <person name="Hubner S."/>
            <person name="Bellec A."/>
            <person name="Berard A."/>
            <person name="Berges H."/>
            <person name="Blanchet N."/>
            <person name="Boniface M.C."/>
            <person name="Brunel D."/>
            <person name="Catrice O."/>
            <person name="Chaidir N."/>
            <person name="Claudel C."/>
            <person name="Donnadieu C."/>
            <person name="Faraut T."/>
            <person name="Fievet G."/>
            <person name="Helmstetter N."/>
            <person name="King M."/>
            <person name="Knapp S.J."/>
            <person name="Lai Z."/>
            <person name="Le Paslier M.C."/>
            <person name="Lippi Y."/>
            <person name="Lorenzon L."/>
            <person name="Mandel J.R."/>
            <person name="Marage G."/>
            <person name="Marchand G."/>
            <person name="Marquand E."/>
            <person name="Bret-Mestries E."/>
            <person name="Morien E."/>
            <person name="Nambeesan S."/>
            <person name="Nguyen T."/>
            <person name="Pegot-Espagnet P."/>
            <person name="Pouilly N."/>
            <person name="Raftis F."/>
            <person name="Sallet E."/>
            <person name="Schiex T."/>
            <person name="Thomas J."/>
            <person name="Vandecasteele C."/>
            <person name="Vares D."/>
            <person name="Vear F."/>
            <person name="Vautrin S."/>
            <person name="Crespi M."/>
            <person name="Mangin B."/>
            <person name="Burke J.M."/>
            <person name="Salse J."/>
            <person name="Munos S."/>
            <person name="Vincourt P."/>
            <person name="Rieseberg L.H."/>
            <person name="Langlade N.B."/>
        </authorList>
    </citation>
    <scope>NUCLEOTIDE SEQUENCE</scope>
    <source>
        <tissue evidence="9">Leaves</tissue>
    </source>
</reference>
<comment type="caution">
    <text evidence="9">The sequence shown here is derived from an EMBL/GenBank/DDBJ whole genome shotgun (WGS) entry which is preliminary data.</text>
</comment>
<evidence type="ECO:0000256" key="8">
    <source>
        <dbReference type="SAM" id="Phobius"/>
    </source>
</evidence>
<keyword evidence="2" id="KW-0813">Transport</keyword>
<dbReference type="InterPro" id="IPR036259">
    <property type="entry name" value="MFS_trans_sf"/>
</dbReference>
<dbReference type="Proteomes" id="UP000215914">
    <property type="component" value="Unassembled WGS sequence"/>
</dbReference>
<evidence type="ECO:0000256" key="2">
    <source>
        <dbReference type="ARBA" id="ARBA00022448"/>
    </source>
</evidence>
<dbReference type="PANTHER" id="PTHR23505:SF84">
    <property type="entry name" value="MAJOR FACILITATOR SUPERFAMILY, MFS TRANSPORTER SUPERFAMILY"/>
    <property type="match status" value="1"/>
</dbReference>
<evidence type="ECO:0000256" key="4">
    <source>
        <dbReference type="ARBA" id="ARBA00022989"/>
    </source>
</evidence>
<feature type="transmembrane region" description="Helical" evidence="8">
    <location>
        <begin position="20"/>
        <end position="41"/>
    </location>
</feature>
<dbReference type="AlphaFoldDB" id="A0A9K3JDJ2"/>
<feature type="transmembrane region" description="Helical" evidence="8">
    <location>
        <begin position="53"/>
        <end position="72"/>
    </location>
</feature>
<dbReference type="Gene3D" id="1.20.1250.20">
    <property type="entry name" value="MFS general substrate transporter like domains"/>
    <property type="match status" value="1"/>
</dbReference>
<feature type="transmembrane region" description="Helical" evidence="8">
    <location>
        <begin position="119"/>
        <end position="137"/>
    </location>
</feature>
<keyword evidence="3 8" id="KW-0812">Transmembrane</keyword>
<keyword evidence="4 8" id="KW-1133">Transmembrane helix</keyword>
<comment type="subcellular location">
    <subcellularLocation>
        <location evidence="1">Membrane</location>
        <topology evidence="1">Multi-pass membrane protein</topology>
    </subcellularLocation>
</comment>
<evidence type="ECO:0000313" key="9">
    <source>
        <dbReference type="EMBL" id="KAF5813153.1"/>
    </source>
</evidence>
<dbReference type="InterPro" id="IPR044770">
    <property type="entry name" value="MFS_spinster-like"/>
</dbReference>
<evidence type="ECO:0000256" key="1">
    <source>
        <dbReference type="ARBA" id="ARBA00004141"/>
    </source>
</evidence>
<gene>
    <name evidence="9" type="ORF">HanXRQr2_Chr03g0094881</name>
</gene>
<dbReference type="PANTHER" id="PTHR23505">
    <property type="entry name" value="SPINSTER"/>
    <property type="match status" value="1"/>
</dbReference>
<accession>A0A9K3JDJ2</accession>